<reference evidence="2 3" key="1">
    <citation type="submission" date="2023-01" db="EMBL/GenBank/DDBJ databases">
        <title>Analysis of 21 Apiospora genomes using comparative genomics revels a genus with tremendous synthesis potential of carbohydrate active enzymes and secondary metabolites.</title>
        <authorList>
            <person name="Sorensen T."/>
        </authorList>
    </citation>
    <scope>NUCLEOTIDE SEQUENCE [LARGE SCALE GENOMIC DNA]</scope>
    <source>
        <strain evidence="2 3">CBS 83171</strain>
    </source>
</reference>
<sequence>MGLLASSPARIAACNRTPCPSLVGGIGDGQGQLVPAVLPRHHGLQGAHPYRPPTGGGLLRQGRRHDSPQVHKIDRDGAQADGGAPLDRGVGKRRRQEPGLVVVKGLAREEQQAHVGVGLAGPQDPLGELGHGRHRRQHHRRLELDQVLLHGLEADVARDGQLDGPRAQLVDGQDVQQKTAVQVPRVEQVGHQVPRLHAAPGQALGQLLAHPGQLVVAVEGDLGVRRRACSSDDAIRLLRSEHGAVAAGVALPEGCMIDHGNVAERHVVIIEVAPGMCIIRRVGLGEPDQLPDGRVGCRSVGLGKAHGFLTGWQQVCQGWASPPLGWQEVYLLYDRCAHLIHMLDIVTAVYTW</sequence>
<evidence type="ECO:0000313" key="2">
    <source>
        <dbReference type="EMBL" id="KAK8064025.1"/>
    </source>
</evidence>
<name>A0ABR1V156_9PEZI</name>
<gene>
    <name evidence="2" type="ORF">PG996_008677</name>
</gene>
<organism evidence="2 3">
    <name type="scientific">Apiospora saccharicola</name>
    <dbReference type="NCBI Taxonomy" id="335842"/>
    <lineage>
        <taxon>Eukaryota</taxon>
        <taxon>Fungi</taxon>
        <taxon>Dikarya</taxon>
        <taxon>Ascomycota</taxon>
        <taxon>Pezizomycotina</taxon>
        <taxon>Sordariomycetes</taxon>
        <taxon>Xylariomycetidae</taxon>
        <taxon>Amphisphaeriales</taxon>
        <taxon>Apiosporaceae</taxon>
        <taxon>Apiospora</taxon>
    </lineage>
</organism>
<dbReference type="Proteomes" id="UP001446871">
    <property type="component" value="Unassembled WGS sequence"/>
</dbReference>
<comment type="caution">
    <text evidence="2">The sequence shown here is derived from an EMBL/GenBank/DDBJ whole genome shotgun (WGS) entry which is preliminary data.</text>
</comment>
<dbReference type="EMBL" id="JAQQWM010000005">
    <property type="protein sequence ID" value="KAK8064025.1"/>
    <property type="molecule type" value="Genomic_DNA"/>
</dbReference>
<proteinExistence type="predicted"/>
<protein>
    <submittedName>
        <fullName evidence="2">Uncharacterized protein</fullName>
    </submittedName>
</protein>
<accession>A0ABR1V156</accession>
<evidence type="ECO:0000313" key="3">
    <source>
        <dbReference type="Proteomes" id="UP001446871"/>
    </source>
</evidence>
<feature type="compositionally biased region" description="Basic and acidic residues" evidence="1">
    <location>
        <begin position="64"/>
        <end position="78"/>
    </location>
</feature>
<feature type="region of interest" description="Disordered" evidence="1">
    <location>
        <begin position="42"/>
        <end position="96"/>
    </location>
</feature>
<keyword evidence="3" id="KW-1185">Reference proteome</keyword>
<evidence type="ECO:0000256" key="1">
    <source>
        <dbReference type="SAM" id="MobiDB-lite"/>
    </source>
</evidence>